<dbReference type="InterPro" id="IPR041375">
    <property type="entry name" value="VapC45_PIN-like"/>
</dbReference>
<dbReference type="RefSeq" id="WP_089708359.1">
    <property type="nucleotide sequence ID" value="NZ_FNII01000025.1"/>
</dbReference>
<proteinExistence type="predicted"/>
<dbReference type="Proteomes" id="UP000199677">
    <property type="component" value="Unassembled WGS sequence"/>
</dbReference>
<keyword evidence="3" id="KW-1185">Reference proteome</keyword>
<dbReference type="OrthoDB" id="6956264at2"/>
<dbReference type="Pfam" id="PF18478">
    <property type="entry name" value="PIN_10"/>
    <property type="match status" value="1"/>
</dbReference>
<dbReference type="EMBL" id="FNII01000025">
    <property type="protein sequence ID" value="SDO40934.1"/>
    <property type="molecule type" value="Genomic_DNA"/>
</dbReference>
<dbReference type="AlphaFoldDB" id="A0A1H0JBB2"/>
<accession>A0A1H0JBB2</accession>
<evidence type="ECO:0000313" key="2">
    <source>
        <dbReference type="EMBL" id="SDO40934.1"/>
    </source>
</evidence>
<sequence>MHFFIDENISHHIANALNHLAKLCSENHTVMHARDVNGGPGMQDDVWLEQLKQSDKSWVIVSKDRFQKGNREKFVFENCGITTINLGNDWKNVKAWETALRLIEWWPTISKEVLDTPGPTHYDLPCKKPTKLKGRKKAAK</sequence>
<reference evidence="3" key="1">
    <citation type="submission" date="2016-10" db="EMBL/GenBank/DDBJ databases">
        <authorList>
            <person name="Varghese N."/>
            <person name="Submissions S."/>
        </authorList>
    </citation>
    <scope>NUCLEOTIDE SEQUENCE [LARGE SCALE GENOMIC DNA]</scope>
    <source>
        <strain evidence="3">CGMCC 1.6494</strain>
    </source>
</reference>
<gene>
    <name evidence="2" type="ORF">SAMN04487951_12525</name>
</gene>
<protein>
    <recommendedName>
        <fullName evidence="1">VapC45 PIN like domain-containing protein</fullName>
    </recommendedName>
</protein>
<evidence type="ECO:0000259" key="1">
    <source>
        <dbReference type="Pfam" id="PF18478"/>
    </source>
</evidence>
<dbReference type="STRING" id="416873.SAMN04487951_12525"/>
<feature type="domain" description="VapC45 PIN like" evidence="1">
    <location>
        <begin position="1"/>
        <end position="85"/>
    </location>
</feature>
<evidence type="ECO:0000313" key="3">
    <source>
        <dbReference type="Proteomes" id="UP000199677"/>
    </source>
</evidence>
<organism evidence="2 3">
    <name type="scientific">Vreelandella arcis</name>
    <dbReference type="NCBI Taxonomy" id="416873"/>
    <lineage>
        <taxon>Bacteria</taxon>
        <taxon>Pseudomonadati</taxon>
        <taxon>Pseudomonadota</taxon>
        <taxon>Gammaproteobacteria</taxon>
        <taxon>Oceanospirillales</taxon>
        <taxon>Halomonadaceae</taxon>
        <taxon>Vreelandella</taxon>
    </lineage>
</organism>
<name>A0A1H0JBB2_9GAMM</name>